<evidence type="ECO:0000259" key="2">
    <source>
        <dbReference type="PROSITE" id="PS51740"/>
    </source>
</evidence>
<dbReference type="EMBL" id="JACNIG010000389">
    <property type="protein sequence ID" value="MBC8434135.1"/>
    <property type="molecule type" value="Genomic_DNA"/>
</dbReference>
<dbReference type="PROSITE" id="PS51740">
    <property type="entry name" value="SPOVT_ABRB"/>
    <property type="match status" value="1"/>
</dbReference>
<name>A0A8J6TUH5_9BACT</name>
<evidence type="ECO:0000313" key="4">
    <source>
        <dbReference type="Proteomes" id="UP000605201"/>
    </source>
</evidence>
<evidence type="ECO:0000256" key="1">
    <source>
        <dbReference type="PROSITE-ProRule" id="PRU01076"/>
    </source>
</evidence>
<protein>
    <submittedName>
        <fullName evidence="3">AbrB/MazE/SpoVT family DNA-binding domain-containing protein</fullName>
    </submittedName>
</protein>
<accession>A0A8J6TUH5</accession>
<dbReference type="Gene3D" id="2.10.260.10">
    <property type="match status" value="1"/>
</dbReference>
<dbReference type="InterPro" id="IPR052975">
    <property type="entry name" value="Repressor-like_regulatory"/>
</dbReference>
<dbReference type="InterPro" id="IPR007159">
    <property type="entry name" value="SpoVT-AbrB_dom"/>
</dbReference>
<proteinExistence type="predicted"/>
<dbReference type="PANTHER" id="PTHR34860:SF6">
    <property type="entry name" value="REPRESSOR-LIKE PROTEIN SSO7C3"/>
    <property type="match status" value="1"/>
</dbReference>
<dbReference type="NCBIfam" id="TIGR01439">
    <property type="entry name" value="lp_hng_hel_AbrB"/>
    <property type="match status" value="1"/>
</dbReference>
<dbReference type="Proteomes" id="UP000605201">
    <property type="component" value="Unassembled WGS sequence"/>
</dbReference>
<dbReference type="PANTHER" id="PTHR34860">
    <property type="entry name" value="REPRESSOR-LIKE PROTEIN SSO7C3"/>
    <property type="match status" value="1"/>
</dbReference>
<dbReference type="SMART" id="SM00966">
    <property type="entry name" value="SpoVT_AbrB"/>
    <property type="match status" value="1"/>
</dbReference>
<dbReference type="AlphaFoldDB" id="A0A8J6TUH5"/>
<dbReference type="InterPro" id="IPR037914">
    <property type="entry name" value="SpoVT-AbrB_sf"/>
</dbReference>
<dbReference type="GO" id="GO:0003677">
    <property type="term" value="F:DNA binding"/>
    <property type="evidence" value="ECO:0007669"/>
    <property type="project" value="UniProtKB-UniRule"/>
</dbReference>
<comment type="caution">
    <text evidence="3">The sequence shown here is derived from an EMBL/GenBank/DDBJ whole genome shotgun (WGS) entry which is preliminary data.</text>
</comment>
<gene>
    <name evidence="3" type="ORF">H8D96_19685</name>
</gene>
<sequence>MQAKAKVTIKGQVTIPKKIREKLNIRPSDFVLFVRKGNEVVIKPARTLLDLRGVIKTDKKIEDWEKVRDNAKKYVINEVMENL</sequence>
<keyword evidence="1 3" id="KW-0238">DNA-binding</keyword>
<dbReference type="SUPFAM" id="SSF89447">
    <property type="entry name" value="AbrB/MazE/MraZ-like"/>
    <property type="match status" value="1"/>
</dbReference>
<reference evidence="3 4" key="1">
    <citation type="submission" date="2020-08" db="EMBL/GenBank/DDBJ databases">
        <title>Bridging the membrane lipid divide: bacteria of the FCB group superphylum have the potential to synthesize archaeal ether lipids.</title>
        <authorList>
            <person name="Villanueva L."/>
            <person name="Von Meijenfeldt F.A.B."/>
            <person name="Westbye A.B."/>
            <person name="Yadav S."/>
            <person name="Hopmans E.C."/>
            <person name="Dutilh B.E."/>
            <person name="Sinninghe Damste J.S."/>
        </authorList>
    </citation>
    <scope>NUCLEOTIDE SEQUENCE [LARGE SCALE GENOMIC DNA]</scope>
    <source>
        <strain evidence="3">NIOZ-UU17</strain>
    </source>
</reference>
<evidence type="ECO:0000313" key="3">
    <source>
        <dbReference type="EMBL" id="MBC8434135.1"/>
    </source>
</evidence>
<dbReference type="Pfam" id="PF04014">
    <property type="entry name" value="MazE_antitoxin"/>
    <property type="match status" value="1"/>
</dbReference>
<organism evidence="3 4">
    <name type="scientific">Candidatus Desulfatibia vada</name>
    <dbReference type="NCBI Taxonomy" id="2841696"/>
    <lineage>
        <taxon>Bacteria</taxon>
        <taxon>Pseudomonadati</taxon>
        <taxon>Thermodesulfobacteriota</taxon>
        <taxon>Desulfobacteria</taxon>
        <taxon>Desulfobacterales</taxon>
        <taxon>Desulfobacterales incertae sedis</taxon>
        <taxon>Candidatus Desulfatibia</taxon>
    </lineage>
</organism>
<feature type="domain" description="SpoVT-AbrB" evidence="2">
    <location>
        <begin position="2"/>
        <end position="47"/>
    </location>
</feature>